<dbReference type="GO" id="GO:0005886">
    <property type="term" value="C:plasma membrane"/>
    <property type="evidence" value="ECO:0007669"/>
    <property type="project" value="InterPro"/>
</dbReference>
<proteinExistence type="predicted"/>
<evidence type="ECO:0000256" key="4">
    <source>
        <dbReference type="ARBA" id="ARBA00023136"/>
    </source>
</evidence>
<feature type="domain" description="Lipopolysaccharide assembly protein A" evidence="6">
    <location>
        <begin position="24"/>
        <end position="60"/>
    </location>
</feature>
<keyword evidence="2 5" id="KW-0812">Transmembrane</keyword>
<evidence type="ECO:0000259" key="6">
    <source>
        <dbReference type="Pfam" id="PF06305"/>
    </source>
</evidence>
<name>A0A0R1QP65_9LACO</name>
<dbReference type="AlphaFoldDB" id="A0A0R1QP65"/>
<evidence type="ECO:0000256" key="3">
    <source>
        <dbReference type="ARBA" id="ARBA00022989"/>
    </source>
</evidence>
<evidence type="ECO:0000313" key="7">
    <source>
        <dbReference type="EMBL" id="KRL43989.1"/>
    </source>
</evidence>
<dbReference type="Pfam" id="PF06305">
    <property type="entry name" value="LapA_dom"/>
    <property type="match status" value="1"/>
</dbReference>
<gene>
    <name evidence="7" type="ORF">FD01_GL001443</name>
</gene>
<dbReference type="PANTHER" id="PTHR41335:SF1">
    <property type="entry name" value="MEMBRANE PROTEIN"/>
    <property type="match status" value="1"/>
</dbReference>
<keyword evidence="1" id="KW-1003">Cell membrane</keyword>
<dbReference type="InterPro" id="IPR010445">
    <property type="entry name" value="LapA_dom"/>
</dbReference>
<dbReference type="PANTHER" id="PTHR41335">
    <property type="entry name" value="MEMBRANE PROTEIN-RELATED"/>
    <property type="match status" value="1"/>
</dbReference>
<evidence type="ECO:0000313" key="8">
    <source>
        <dbReference type="Proteomes" id="UP000051790"/>
    </source>
</evidence>
<evidence type="ECO:0000256" key="5">
    <source>
        <dbReference type="SAM" id="Phobius"/>
    </source>
</evidence>
<feature type="transmembrane region" description="Helical" evidence="5">
    <location>
        <begin position="37"/>
        <end position="59"/>
    </location>
</feature>
<accession>A0A0R1QP65</accession>
<dbReference type="Proteomes" id="UP000051790">
    <property type="component" value="Unassembled WGS sequence"/>
</dbReference>
<organism evidence="7 8">
    <name type="scientific">Lacticaseibacillus manihotivorans DSM 13343 = JCM 12514</name>
    <dbReference type="NCBI Taxonomy" id="1423769"/>
    <lineage>
        <taxon>Bacteria</taxon>
        <taxon>Bacillati</taxon>
        <taxon>Bacillota</taxon>
        <taxon>Bacilli</taxon>
        <taxon>Lactobacillales</taxon>
        <taxon>Lactobacillaceae</taxon>
        <taxon>Lacticaseibacillus</taxon>
    </lineage>
</organism>
<comment type="caution">
    <text evidence="7">The sequence shown here is derived from an EMBL/GenBank/DDBJ whole genome shotgun (WGS) entry which is preliminary data.</text>
</comment>
<keyword evidence="3 5" id="KW-1133">Transmembrane helix</keyword>
<keyword evidence="8" id="KW-1185">Reference proteome</keyword>
<protein>
    <recommendedName>
        <fullName evidence="6">Lipopolysaccharide assembly protein A domain-containing protein</fullName>
    </recommendedName>
</protein>
<sequence>MKQQQRLIVGIVLTLVLIIFALLNGQSVTVNFFGAMVHWPLIVVIVVSVLIGAIIAWLASKSWGNKAKTPKK</sequence>
<keyword evidence="4 5" id="KW-0472">Membrane</keyword>
<evidence type="ECO:0000256" key="1">
    <source>
        <dbReference type="ARBA" id="ARBA00022475"/>
    </source>
</evidence>
<dbReference type="EMBL" id="AZEU01000174">
    <property type="protein sequence ID" value="KRL43989.1"/>
    <property type="molecule type" value="Genomic_DNA"/>
</dbReference>
<dbReference type="PATRIC" id="fig|1423769.4.peg.1551"/>
<evidence type="ECO:0000256" key="2">
    <source>
        <dbReference type="ARBA" id="ARBA00022692"/>
    </source>
</evidence>
<feature type="transmembrane region" description="Helical" evidence="5">
    <location>
        <begin position="7"/>
        <end position="25"/>
    </location>
</feature>
<reference evidence="7 8" key="1">
    <citation type="journal article" date="2015" name="Genome Announc.">
        <title>Expanding the biotechnology potential of lactobacilli through comparative genomics of 213 strains and associated genera.</title>
        <authorList>
            <person name="Sun Z."/>
            <person name="Harris H.M."/>
            <person name="McCann A."/>
            <person name="Guo C."/>
            <person name="Argimon S."/>
            <person name="Zhang W."/>
            <person name="Yang X."/>
            <person name="Jeffery I.B."/>
            <person name="Cooney J.C."/>
            <person name="Kagawa T.F."/>
            <person name="Liu W."/>
            <person name="Song Y."/>
            <person name="Salvetti E."/>
            <person name="Wrobel A."/>
            <person name="Rasinkangas P."/>
            <person name="Parkhill J."/>
            <person name="Rea M.C."/>
            <person name="O'Sullivan O."/>
            <person name="Ritari J."/>
            <person name="Douillard F.P."/>
            <person name="Paul Ross R."/>
            <person name="Yang R."/>
            <person name="Briner A.E."/>
            <person name="Felis G.E."/>
            <person name="de Vos W.M."/>
            <person name="Barrangou R."/>
            <person name="Klaenhammer T.R."/>
            <person name="Caufield P.W."/>
            <person name="Cui Y."/>
            <person name="Zhang H."/>
            <person name="O'Toole P.W."/>
        </authorList>
    </citation>
    <scope>NUCLEOTIDE SEQUENCE [LARGE SCALE GENOMIC DNA]</scope>
    <source>
        <strain evidence="7 8">DSM 13343</strain>
    </source>
</reference>